<protein>
    <submittedName>
        <fullName evidence="5">AMP-binding protein</fullName>
    </submittedName>
</protein>
<feature type="region of interest" description="Disordered" evidence="1">
    <location>
        <begin position="528"/>
        <end position="577"/>
    </location>
</feature>
<dbReference type="AlphaFoldDB" id="A0A927K5S1"/>
<dbReference type="PANTHER" id="PTHR43767:SF10">
    <property type="entry name" value="SURFACTIN SYNTHASE SUBUNIT 1"/>
    <property type="match status" value="1"/>
</dbReference>
<feature type="transmembrane region" description="Helical" evidence="2">
    <location>
        <begin position="683"/>
        <end position="704"/>
    </location>
</feature>
<proteinExistence type="predicted"/>
<dbReference type="Gene3D" id="3.40.50.12780">
    <property type="entry name" value="N-terminal domain of ligase-like"/>
    <property type="match status" value="1"/>
</dbReference>
<dbReference type="SUPFAM" id="SSF47336">
    <property type="entry name" value="ACP-like"/>
    <property type="match status" value="1"/>
</dbReference>
<sequence>MVEFLAGFGARPALVGNGAPDGGLSYADLADRVADVADRLGTRRRLVHVEGAHHVDAIVTHLGALAAGSPVLLTGPGAGRVAATYDPDVRWTPEHGLIERRAEPAAELHPDLALLLSTSGTTGSPKLVRLSHRNLIANAAAIVDYLGITEADVAPTALPIHYCYGLSVLHSHLLAGATVLLTDGSVVDPGFWEEFRRHGGTSLAGVPYTFELLDRVGFPDLDLPSLRYLTQAGGRLAPDDVRRYAALGRERGWDLVVMYGQTEATARMAWLPPLLAETAPETIGIPIPGGRFTVEPLPERPLPGSDEPEVGELVFHGDSVMLGYAEGPADLALGRTVTELRTGDVGRQREDGLFEIVGRRSRFVKVFGLRVDLDHVERVLARRGVVAAATDGGDVLVLGVGTGAGAVDPAALLDLVRSELGLPPAAVRLVLLPELPRLPNGKTDHRALVALATRDGAEAAAEEAASTADPGEEVTALVGELLGRPDATPDHSFVQLGGDSLSYVEVSLRLEGLLGDLPADWPHRPLGSLADLPAGPGADGPLGMSGREPGRRPGGVSGGRVPGGLPGGLPGGPSARRGRRVETSVLLRALAIVAIVGSHANLFVLVGGAHVLLGVLGFNFGRFHAPLAGSERLRAVGRSAARIAVPSVLVIGAVALVTPGLGWRSALLLNGLLGSPTWTEPAWHYWFVEAALALLVAGAALLAVPPLGRLARRAPFWFPLGVAVLALTTRYGLVELRGGDEVHRAHVLLWLFALGWAASAATRHGHRLLLSALTVLSLVGFFGDPQRELLVMAGLLLLVWVPVVRLPDLLARLTGLLAAASLWTYLVHWQVYPWLEDTVPLAATLLSLAAGVLAWSLSRRLLLLSR</sequence>
<dbReference type="InterPro" id="IPR050237">
    <property type="entry name" value="ATP-dep_AMP-bd_enzyme"/>
</dbReference>
<evidence type="ECO:0000259" key="3">
    <source>
        <dbReference type="Pfam" id="PF00501"/>
    </source>
</evidence>
<dbReference type="Gene3D" id="3.30.300.30">
    <property type="match status" value="1"/>
</dbReference>
<feature type="transmembrane region" description="Helical" evidence="2">
    <location>
        <begin position="838"/>
        <end position="857"/>
    </location>
</feature>
<feature type="compositionally biased region" description="Low complexity" evidence="1">
    <location>
        <begin position="529"/>
        <end position="542"/>
    </location>
</feature>
<evidence type="ECO:0000256" key="2">
    <source>
        <dbReference type="SAM" id="Phobius"/>
    </source>
</evidence>
<reference evidence="5" key="1">
    <citation type="submission" date="2020-09" db="EMBL/GenBank/DDBJ databases">
        <title>Nocardioides sp. strain MJB4 16S ribosomal RNA gene Genome sequencing and assembly.</title>
        <authorList>
            <person name="Kim I."/>
        </authorList>
    </citation>
    <scope>NUCLEOTIDE SEQUENCE</scope>
    <source>
        <strain evidence="5">MJB4</strain>
    </source>
</reference>
<keyword evidence="2" id="KW-1133">Transmembrane helix</keyword>
<keyword evidence="2" id="KW-0472">Membrane</keyword>
<feature type="transmembrane region" description="Helical" evidence="2">
    <location>
        <begin position="716"/>
        <end position="733"/>
    </location>
</feature>
<dbReference type="Pfam" id="PF00501">
    <property type="entry name" value="AMP-binding"/>
    <property type="match status" value="1"/>
</dbReference>
<feature type="transmembrane region" description="Helical" evidence="2">
    <location>
        <begin position="768"/>
        <end position="783"/>
    </location>
</feature>
<feature type="transmembrane region" description="Helical" evidence="2">
    <location>
        <begin position="745"/>
        <end position="761"/>
    </location>
</feature>
<feature type="compositionally biased region" description="Gly residues" evidence="1">
    <location>
        <begin position="552"/>
        <end position="571"/>
    </location>
</feature>
<dbReference type="InterPro" id="IPR009081">
    <property type="entry name" value="PP-bd_ACP"/>
</dbReference>
<keyword evidence="2" id="KW-0812">Transmembrane</keyword>
<accession>A0A927K5S1</accession>
<feature type="transmembrane region" description="Helical" evidence="2">
    <location>
        <begin position="639"/>
        <end position="663"/>
    </location>
</feature>
<feature type="transmembrane region" description="Helical" evidence="2">
    <location>
        <begin position="789"/>
        <end position="806"/>
    </location>
</feature>
<comment type="caution">
    <text evidence="5">The sequence shown here is derived from an EMBL/GenBank/DDBJ whole genome shotgun (WGS) entry which is preliminary data.</text>
</comment>
<dbReference type="SUPFAM" id="SSF56801">
    <property type="entry name" value="Acetyl-CoA synthetase-like"/>
    <property type="match status" value="1"/>
</dbReference>
<dbReference type="EMBL" id="JACYXZ010000001">
    <property type="protein sequence ID" value="MBD8868361.1"/>
    <property type="molecule type" value="Genomic_DNA"/>
</dbReference>
<dbReference type="Gene3D" id="1.10.1200.10">
    <property type="entry name" value="ACP-like"/>
    <property type="match status" value="1"/>
</dbReference>
<dbReference type="Pfam" id="PF00550">
    <property type="entry name" value="PP-binding"/>
    <property type="match status" value="1"/>
</dbReference>
<feature type="domain" description="AMP-dependent synthetase/ligase" evidence="3">
    <location>
        <begin position="102"/>
        <end position="324"/>
    </location>
</feature>
<feature type="domain" description="Carrier" evidence="4">
    <location>
        <begin position="473"/>
        <end position="515"/>
    </location>
</feature>
<name>A0A927K5S1_9ACTN</name>
<dbReference type="Proteomes" id="UP000616839">
    <property type="component" value="Unassembled WGS sequence"/>
</dbReference>
<gene>
    <name evidence="5" type="ORF">IE331_01885</name>
</gene>
<evidence type="ECO:0000313" key="5">
    <source>
        <dbReference type="EMBL" id="MBD8868361.1"/>
    </source>
</evidence>
<organism evidence="5 6">
    <name type="scientific">Nocardioides donggukensis</name>
    <dbReference type="NCBI Taxonomy" id="2774019"/>
    <lineage>
        <taxon>Bacteria</taxon>
        <taxon>Bacillati</taxon>
        <taxon>Actinomycetota</taxon>
        <taxon>Actinomycetes</taxon>
        <taxon>Propionibacteriales</taxon>
        <taxon>Nocardioidaceae</taxon>
        <taxon>Nocardioides</taxon>
    </lineage>
</organism>
<dbReference type="InterPro" id="IPR042099">
    <property type="entry name" value="ANL_N_sf"/>
</dbReference>
<feature type="transmembrane region" description="Helical" evidence="2">
    <location>
        <begin position="813"/>
        <end position="832"/>
    </location>
</feature>
<evidence type="ECO:0000259" key="4">
    <source>
        <dbReference type="Pfam" id="PF00550"/>
    </source>
</evidence>
<keyword evidence="6" id="KW-1185">Reference proteome</keyword>
<evidence type="ECO:0000313" key="6">
    <source>
        <dbReference type="Proteomes" id="UP000616839"/>
    </source>
</evidence>
<evidence type="ECO:0000256" key="1">
    <source>
        <dbReference type="SAM" id="MobiDB-lite"/>
    </source>
</evidence>
<dbReference type="InterPro" id="IPR000873">
    <property type="entry name" value="AMP-dep_synth/lig_dom"/>
</dbReference>
<feature type="transmembrane region" description="Helical" evidence="2">
    <location>
        <begin position="585"/>
        <end position="618"/>
    </location>
</feature>
<dbReference type="PANTHER" id="PTHR43767">
    <property type="entry name" value="LONG-CHAIN-FATTY-ACID--COA LIGASE"/>
    <property type="match status" value="1"/>
</dbReference>
<dbReference type="InterPro" id="IPR036736">
    <property type="entry name" value="ACP-like_sf"/>
</dbReference>
<dbReference type="InterPro" id="IPR045851">
    <property type="entry name" value="AMP-bd_C_sf"/>
</dbReference>